<dbReference type="STRING" id="686832.A0A0C3BZP8"/>
<dbReference type="EMBL" id="KN831797">
    <property type="protein sequence ID" value="KIM37514.1"/>
    <property type="molecule type" value="Genomic_DNA"/>
</dbReference>
<gene>
    <name evidence="1" type="ORF">M413DRAFT_30969</name>
</gene>
<evidence type="ECO:0000313" key="2">
    <source>
        <dbReference type="Proteomes" id="UP000053424"/>
    </source>
</evidence>
<keyword evidence="2" id="KW-1185">Reference proteome</keyword>
<name>A0A0C3BZP8_HEBCY</name>
<evidence type="ECO:0000313" key="1">
    <source>
        <dbReference type="EMBL" id="KIM37514.1"/>
    </source>
</evidence>
<dbReference type="AlphaFoldDB" id="A0A0C3BZP8"/>
<organism evidence="1 2">
    <name type="scientific">Hebeloma cylindrosporum</name>
    <dbReference type="NCBI Taxonomy" id="76867"/>
    <lineage>
        <taxon>Eukaryota</taxon>
        <taxon>Fungi</taxon>
        <taxon>Dikarya</taxon>
        <taxon>Basidiomycota</taxon>
        <taxon>Agaricomycotina</taxon>
        <taxon>Agaricomycetes</taxon>
        <taxon>Agaricomycetidae</taxon>
        <taxon>Agaricales</taxon>
        <taxon>Agaricineae</taxon>
        <taxon>Hymenogastraceae</taxon>
        <taxon>Hebeloma</taxon>
    </lineage>
</organism>
<proteinExistence type="predicted"/>
<dbReference type="HOGENOM" id="CLU_1759030_0_0_1"/>
<accession>A0A0C3BZP8</accession>
<dbReference type="OrthoDB" id="6613063at2759"/>
<protein>
    <submittedName>
        <fullName evidence="1">Uncharacterized protein</fullName>
    </submittedName>
</protein>
<reference evidence="1 2" key="1">
    <citation type="submission" date="2014-04" db="EMBL/GenBank/DDBJ databases">
        <authorList>
            <consortium name="DOE Joint Genome Institute"/>
            <person name="Kuo A."/>
            <person name="Gay G."/>
            <person name="Dore J."/>
            <person name="Kohler A."/>
            <person name="Nagy L.G."/>
            <person name="Floudas D."/>
            <person name="Copeland A."/>
            <person name="Barry K.W."/>
            <person name="Cichocki N."/>
            <person name="Veneault-Fourrey C."/>
            <person name="LaButti K."/>
            <person name="Lindquist E.A."/>
            <person name="Lipzen A."/>
            <person name="Lundell T."/>
            <person name="Morin E."/>
            <person name="Murat C."/>
            <person name="Sun H."/>
            <person name="Tunlid A."/>
            <person name="Henrissat B."/>
            <person name="Grigoriev I.V."/>
            <person name="Hibbett D.S."/>
            <person name="Martin F."/>
            <person name="Nordberg H.P."/>
            <person name="Cantor M.N."/>
            <person name="Hua S.X."/>
        </authorList>
    </citation>
    <scope>NUCLEOTIDE SEQUENCE [LARGE SCALE GENOMIC DNA]</scope>
    <source>
        <strain evidence="2">h7</strain>
    </source>
</reference>
<sequence>MLKLRERNTQEQYRPSRKAWGKGRAFINKRLVKRREPVYKPQTFYGQLQHIYVVKFSDSCSDARVEPEKPVFLVVIRNCKLKADDTELAKLDIHLYAHTGTLDVVDITSLQALVGRVKVQVGGGGWAIIDRSGSLARATYEEEAEADN</sequence>
<reference evidence="2" key="2">
    <citation type="submission" date="2015-01" db="EMBL/GenBank/DDBJ databases">
        <title>Evolutionary Origins and Diversification of the Mycorrhizal Mutualists.</title>
        <authorList>
            <consortium name="DOE Joint Genome Institute"/>
            <consortium name="Mycorrhizal Genomics Consortium"/>
            <person name="Kohler A."/>
            <person name="Kuo A."/>
            <person name="Nagy L.G."/>
            <person name="Floudas D."/>
            <person name="Copeland A."/>
            <person name="Barry K.W."/>
            <person name="Cichocki N."/>
            <person name="Veneault-Fourrey C."/>
            <person name="LaButti K."/>
            <person name="Lindquist E.A."/>
            <person name="Lipzen A."/>
            <person name="Lundell T."/>
            <person name="Morin E."/>
            <person name="Murat C."/>
            <person name="Riley R."/>
            <person name="Ohm R."/>
            <person name="Sun H."/>
            <person name="Tunlid A."/>
            <person name="Henrissat B."/>
            <person name="Grigoriev I.V."/>
            <person name="Hibbett D.S."/>
            <person name="Martin F."/>
        </authorList>
    </citation>
    <scope>NUCLEOTIDE SEQUENCE [LARGE SCALE GENOMIC DNA]</scope>
    <source>
        <strain evidence="2">h7</strain>
    </source>
</reference>
<dbReference type="Proteomes" id="UP000053424">
    <property type="component" value="Unassembled WGS sequence"/>
</dbReference>